<accession>A0A840J067</accession>
<keyword evidence="3" id="KW-1185">Reference proteome</keyword>
<comment type="caution">
    <text evidence="2">The sequence shown here is derived from an EMBL/GenBank/DDBJ whole genome shotgun (WGS) entry which is preliminary data.</text>
</comment>
<gene>
    <name evidence="2" type="ORF">BJY18_004955</name>
</gene>
<sequence>MNDVLDEAFLDGATACSALLRSDALRQNWDRPSALPEMSVGALACHLARQVSRAAELLTESSELPPLDSAAEHYARAAWVTAESPDDPANDRTTDDAEAARGFDWMVQRFDADFADVADRLRSGVAAEAVGIPWQGWSLRRKDFLHTRLLEIVVHTTDLAASIELPAPQFPDTAFLPVLDLLTRLAVRRRGQAAVIGTLTRRERTRTISAF</sequence>
<dbReference type="SUPFAM" id="SSF109854">
    <property type="entry name" value="DinB/YfiT-like putative metalloenzymes"/>
    <property type="match status" value="1"/>
</dbReference>
<dbReference type="InterPro" id="IPR034660">
    <property type="entry name" value="DinB/YfiT-like"/>
</dbReference>
<dbReference type="Pfam" id="PF11716">
    <property type="entry name" value="MDMPI_N"/>
    <property type="match status" value="1"/>
</dbReference>
<protein>
    <recommendedName>
        <fullName evidence="1">Mycothiol-dependent maleylpyruvate isomerase metal-binding domain-containing protein</fullName>
    </recommendedName>
</protein>
<dbReference type="InterPro" id="IPR024344">
    <property type="entry name" value="MDMPI_metal-binding"/>
</dbReference>
<proteinExistence type="predicted"/>
<dbReference type="GO" id="GO:0046872">
    <property type="term" value="F:metal ion binding"/>
    <property type="evidence" value="ECO:0007669"/>
    <property type="project" value="InterPro"/>
</dbReference>
<dbReference type="RefSeq" id="WP_184782241.1">
    <property type="nucleotide sequence ID" value="NZ_JACHMG010000001.1"/>
</dbReference>
<dbReference type="Gene3D" id="1.20.120.450">
    <property type="entry name" value="dinb family like domain"/>
    <property type="match status" value="1"/>
</dbReference>
<feature type="domain" description="Mycothiol-dependent maleylpyruvate isomerase metal-binding" evidence="1">
    <location>
        <begin position="18"/>
        <end position="160"/>
    </location>
</feature>
<dbReference type="Proteomes" id="UP000581769">
    <property type="component" value="Unassembled WGS sequence"/>
</dbReference>
<evidence type="ECO:0000259" key="1">
    <source>
        <dbReference type="Pfam" id="PF11716"/>
    </source>
</evidence>
<evidence type="ECO:0000313" key="3">
    <source>
        <dbReference type="Proteomes" id="UP000581769"/>
    </source>
</evidence>
<dbReference type="AlphaFoldDB" id="A0A840J067"/>
<reference evidence="2 3" key="1">
    <citation type="submission" date="2020-08" db="EMBL/GenBank/DDBJ databases">
        <title>Sequencing the genomes of 1000 actinobacteria strains.</title>
        <authorList>
            <person name="Klenk H.-P."/>
        </authorList>
    </citation>
    <scope>NUCLEOTIDE SEQUENCE [LARGE SCALE GENOMIC DNA]</scope>
    <source>
        <strain evidence="2 3">DSM 45859</strain>
    </source>
</reference>
<dbReference type="EMBL" id="JACHMG010000001">
    <property type="protein sequence ID" value="MBB4687470.1"/>
    <property type="molecule type" value="Genomic_DNA"/>
</dbReference>
<name>A0A840J067_9PSEU</name>
<evidence type="ECO:0000313" key="2">
    <source>
        <dbReference type="EMBL" id="MBB4687470.1"/>
    </source>
</evidence>
<organism evidence="2 3">
    <name type="scientific">Amycolatopsis jiangsuensis</name>
    <dbReference type="NCBI Taxonomy" id="1181879"/>
    <lineage>
        <taxon>Bacteria</taxon>
        <taxon>Bacillati</taxon>
        <taxon>Actinomycetota</taxon>
        <taxon>Actinomycetes</taxon>
        <taxon>Pseudonocardiales</taxon>
        <taxon>Pseudonocardiaceae</taxon>
        <taxon>Amycolatopsis</taxon>
    </lineage>
</organism>